<feature type="transmembrane region" description="Helical" evidence="1">
    <location>
        <begin position="157"/>
        <end position="177"/>
    </location>
</feature>
<feature type="transmembrane region" description="Helical" evidence="1">
    <location>
        <begin position="308"/>
        <end position="329"/>
    </location>
</feature>
<feature type="transmembrane region" description="Helical" evidence="1">
    <location>
        <begin position="41"/>
        <end position="59"/>
    </location>
</feature>
<keyword evidence="1" id="KW-1133">Transmembrane helix</keyword>
<organism evidence="2 3">
    <name type="scientific">Pseudobutyrivibrio ruminis</name>
    <dbReference type="NCBI Taxonomy" id="46206"/>
    <lineage>
        <taxon>Bacteria</taxon>
        <taxon>Bacillati</taxon>
        <taxon>Bacillota</taxon>
        <taxon>Clostridia</taxon>
        <taxon>Lachnospirales</taxon>
        <taxon>Lachnospiraceae</taxon>
        <taxon>Pseudobutyrivibrio</taxon>
    </lineage>
</organism>
<reference evidence="2" key="1">
    <citation type="submission" date="2019-04" db="EMBL/GenBank/DDBJ databases">
        <title>Evolution of Biomass-Degrading Anaerobic Consortia Revealed by Metagenomics.</title>
        <authorList>
            <person name="Peng X."/>
        </authorList>
    </citation>
    <scope>NUCLEOTIDE SEQUENCE</scope>
    <source>
        <strain evidence="2">SIG311</strain>
    </source>
</reference>
<evidence type="ECO:0000313" key="2">
    <source>
        <dbReference type="EMBL" id="MBE5919036.1"/>
    </source>
</evidence>
<dbReference type="Proteomes" id="UP000766246">
    <property type="component" value="Unassembled WGS sequence"/>
</dbReference>
<feature type="transmembrane region" description="Helical" evidence="1">
    <location>
        <begin position="118"/>
        <end position="137"/>
    </location>
</feature>
<feature type="transmembrane region" description="Helical" evidence="1">
    <location>
        <begin position="233"/>
        <end position="256"/>
    </location>
</feature>
<comment type="caution">
    <text evidence="2">The sequence shown here is derived from an EMBL/GenBank/DDBJ whole genome shotgun (WGS) entry which is preliminary data.</text>
</comment>
<sequence>MRNIISNKYIRIDAIQIVAFLVTLHGLLFESDFTRRPYITYFKSVTILCIVIFWIIALIQNKPYARNVVYLLIPCLVGYRTATKMYNENIIFLLLLMFLCRRDTIDKIIKVAYCTTKVFFWIHFFIFFVSRIVPIGVSDNFLIGEMGMRYYFFTTHPNTIARIFIFYIALSCFVYNLDLSIFKWLIIFTVTVVLYYLTKSDAVYLIFVCFLLSHLAENEKVDKMLTYATKYGIPFFLIFSLSLAWSLSIPFLYQFLKKLDLMMSYRLTSNLKALSLYSPTFLGQNSVFGKEFVYQGVTYNYIYADNMYIYTVLHWGIFYLLLMAILLFLTAEKLDFKSKMMIIVLLLYGIGENGVTPVYVSYSLLIAYSVLIKSESKKISIHI</sequence>
<dbReference type="AlphaFoldDB" id="A0A927YQ39"/>
<feature type="transmembrane region" description="Helical" evidence="1">
    <location>
        <begin position="341"/>
        <end position="371"/>
    </location>
</feature>
<evidence type="ECO:0000313" key="3">
    <source>
        <dbReference type="Proteomes" id="UP000766246"/>
    </source>
</evidence>
<dbReference type="EMBL" id="SVER01000008">
    <property type="protein sequence ID" value="MBE5919036.1"/>
    <property type="molecule type" value="Genomic_DNA"/>
</dbReference>
<evidence type="ECO:0000256" key="1">
    <source>
        <dbReference type="SAM" id="Phobius"/>
    </source>
</evidence>
<feature type="transmembrane region" description="Helical" evidence="1">
    <location>
        <begin position="184"/>
        <end position="213"/>
    </location>
</feature>
<protein>
    <submittedName>
        <fullName evidence="2">Uncharacterized protein</fullName>
    </submittedName>
</protein>
<keyword evidence="1" id="KW-0812">Transmembrane</keyword>
<keyword evidence="1" id="KW-0472">Membrane</keyword>
<proteinExistence type="predicted"/>
<name>A0A927YQ39_9FIRM</name>
<gene>
    <name evidence="2" type="ORF">E7272_04250</name>
</gene>
<accession>A0A927YQ39</accession>